<dbReference type="Proteomes" id="UP000183788">
    <property type="component" value="Unassembled WGS sequence"/>
</dbReference>
<feature type="transmembrane region" description="Helical" evidence="1">
    <location>
        <begin position="33"/>
        <end position="52"/>
    </location>
</feature>
<dbReference type="AlphaFoldDB" id="A0A1K1S7G5"/>
<feature type="transmembrane region" description="Helical" evidence="1">
    <location>
        <begin position="58"/>
        <end position="77"/>
    </location>
</feature>
<organism evidence="2 3">
    <name type="scientific">Chitinophaga sancti</name>
    <dbReference type="NCBI Taxonomy" id="1004"/>
    <lineage>
        <taxon>Bacteria</taxon>
        <taxon>Pseudomonadati</taxon>
        <taxon>Bacteroidota</taxon>
        <taxon>Chitinophagia</taxon>
        <taxon>Chitinophagales</taxon>
        <taxon>Chitinophagaceae</taxon>
        <taxon>Chitinophaga</taxon>
    </lineage>
</organism>
<name>A0A1K1S7G5_9BACT</name>
<evidence type="ECO:0000256" key="1">
    <source>
        <dbReference type="SAM" id="Phobius"/>
    </source>
</evidence>
<evidence type="ECO:0000313" key="2">
    <source>
        <dbReference type="EMBL" id="SFW80328.1"/>
    </source>
</evidence>
<reference evidence="2 3" key="1">
    <citation type="submission" date="2016-11" db="EMBL/GenBank/DDBJ databases">
        <authorList>
            <person name="Jaros S."/>
            <person name="Januszkiewicz K."/>
            <person name="Wedrychowicz H."/>
        </authorList>
    </citation>
    <scope>NUCLEOTIDE SEQUENCE [LARGE SCALE GENOMIC DNA]</scope>
    <source>
        <strain evidence="2 3">DSM 784</strain>
    </source>
</reference>
<keyword evidence="1" id="KW-0472">Membrane</keyword>
<gene>
    <name evidence="2" type="ORF">SAMN05661012_04942</name>
</gene>
<evidence type="ECO:0000313" key="3">
    <source>
        <dbReference type="Proteomes" id="UP000183788"/>
    </source>
</evidence>
<accession>A0A1K1S7G5</accession>
<dbReference type="STRING" id="1004.SAMN05661012_04942"/>
<dbReference type="EMBL" id="FPIZ01000018">
    <property type="protein sequence ID" value="SFW80328.1"/>
    <property type="molecule type" value="Genomic_DNA"/>
</dbReference>
<keyword evidence="1" id="KW-0812">Transmembrane</keyword>
<protein>
    <submittedName>
        <fullName evidence="2">Uncharacterized protein</fullName>
    </submittedName>
</protein>
<proteinExistence type="predicted"/>
<sequence length="80" mass="9011">MLQTTINSDPVYPGAYLGIIAEAFQVLPYFNKYLLNCIVGGLFLSLEIPFAHPEYLGLMLFVDGGKLFFFTHVISGFRLF</sequence>
<keyword evidence="1" id="KW-1133">Transmembrane helix</keyword>